<dbReference type="CDD" id="cd02667">
    <property type="entry name" value="Peptidase_C19K"/>
    <property type="match status" value="1"/>
</dbReference>
<dbReference type="EnsemblMetazoa" id="AALFPA23_007106.R9416">
    <property type="protein sequence ID" value="AALFPA23_007106.P9416"/>
    <property type="gene ID" value="AALFPA23_007106"/>
</dbReference>
<evidence type="ECO:0000256" key="6">
    <source>
        <dbReference type="PROSITE-ProRule" id="PRU00502"/>
    </source>
</evidence>
<evidence type="ECO:0000259" key="8">
    <source>
        <dbReference type="PROSITE" id="PS50235"/>
    </source>
</evidence>
<accession>A0ABM1Y9R9</accession>
<feature type="compositionally biased region" description="Basic and acidic residues" evidence="7">
    <location>
        <begin position="594"/>
        <end position="608"/>
    </location>
</feature>
<dbReference type="InterPro" id="IPR001607">
    <property type="entry name" value="Znf_UBP"/>
</dbReference>
<evidence type="ECO:0000259" key="9">
    <source>
        <dbReference type="PROSITE" id="PS50271"/>
    </source>
</evidence>
<dbReference type="SUPFAM" id="SSF54001">
    <property type="entry name" value="Cysteine proteinases"/>
    <property type="match status" value="1"/>
</dbReference>
<dbReference type="GeneID" id="109428449"/>
<dbReference type="PROSITE" id="PS00973">
    <property type="entry name" value="USP_2"/>
    <property type="match status" value="1"/>
</dbReference>
<protein>
    <recommendedName>
        <fullName evidence="2">ubiquitinyl hydrolase 1</fullName>
        <ecNumber evidence="2">3.4.19.12</ecNumber>
    </recommendedName>
</protein>
<dbReference type="Pfam" id="PF00443">
    <property type="entry name" value="UCH"/>
    <property type="match status" value="1"/>
</dbReference>
<dbReference type="SUPFAM" id="SSF57850">
    <property type="entry name" value="RING/U-box"/>
    <property type="match status" value="1"/>
</dbReference>
<feature type="compositionally biased region" description="Low complexity" evidence="7">
    <location>
        <begin position="866"/>
        <end position="881"/>
    </location>
</feature>
<dbReference type="Gene3D" id="3.30.40.10">
    <property type="entry name" value="Zinc/RING finger domain, C3HC4 (zinc finger)"/>
    <property type="match status" value="1"/>
</dbReference>
<feature type="domain" description="USP" evidence="8">
    <location>
        <begin position="259"/>
        <end position="937"/>
    </location>
</feature>
<keyword evidence="4 6" id="KW-0863">Zinc-finger</keyword>
<reference evidence="10" key="2">
    <citation type="submission" date="2025-05" db="UniProtKB">
        <authorList>
            <consortium name="EnsemblMetazoa"/>
        </authorList>
    </citation>
    <scope>IDENTIFICATION</scope>
    <source>
        <strain evidence="10">Foshan</strain>
    </source>
</reference>
<proteinExistence type="predicted"/>
<dbReference type="PANTHER" id="PTHR21646:SF39">
    <property type="entry name" value="UBIQUITIN CARBOXYL-TERMINAL HYDROLASE 16"/>
    <property type="match status" value="1"/>
</dbReference>
<dbReference type="InterPro" id="IPR013083">
    <property type="entry name" value="Znf_RING/FYVE/PHD"/>
</dbReference>
<evidence type="ECO:0000313" key="10">
    <source>
        <dbReference type="EnsemblMetazoa" id="AALFPA23_007106.P9416"/>
    </source>
</evidence>
<evidence type="ECO:0000256" key="7">
    <source>
        <dbReference type="SAM" id="MobiDB-lite"/>
    </source>
</evidence>
<dbReference type="PANTHER" id="PTHR21646">
    <property type="entry name" value="UBIQUITIN CARBOXYL-TERMINAL HYDROLASE"/>
    <property type="match status" value="1"/>
</dbReference>
<dbReference type="RefSeq" id="XP_019559760.3">
    <property type="nucleotide sequence ID" value="XM_019704215.3"/>
</dbReference>
<dbReference type="InterPro" id="IPR028889">
    <property type="entry name" value="USP"/>
</dbReference>
<evidence type="ECO:0000313" key="11">
    <source>
        <dbReference type="Proteomes" id="UP000069940"/>
    </source>
</evidence>
<dbReference type="InterPro" id="IPR001394">
    <property type="entry name" value="Peptidase_C19_UCH"/>
</dbReference>
<reference evidence="11" key="1">
    <citation type="journal article" date="2015" name="Proc. Natl. Acad. Sci. U.S.A.">
        <title>Genome sequence of the Asian Tiger mosquito, Aedes albopictus, reveals insights into its biology, genetics, and evolution.</title>
        <authorList>
            <person name="Chen X.G."/>
            <person name="Jiang X."/>
            <person name="Gu J."/>
            <person name="Xu M."/>
            <person name="Wu Y."/>
            <person name="Deng Y."/>
            <person name="Zhang C."/>
            <person name="Bonizzoni M."/>
            <person name="Dermauw W."/>
            <person name="Vontas J."/>
            <person name="Armbruster P."/>
            <person name="Huang X."/>
            <person name="Yang Y."/>
            <person name="Zhang H."/>
            <person name="He W."/>
            <person name="Peng H."/>
            <person name="Liu Y."/>
            <person name="Wu K."/>
            <person name="Chen J."/>
            <person name="Lirakis M."/>
            <person name="Topalis P."/>
            <person name="Van Leeuwen T."/>
            <person name="Hall A.B."/>
            <person name="Jiang X."/>
            <person name="Thorpe C."/>
            <person name="Mueller R.L."/>
            <person name="Sun C."/>
            <person name="Waterhouse R.M."/>
            <person name="Yan G."/>
            <person name="Tu Z.J."/>
            <person name="Fang X."/>
            <person name="James A.A."/>
        </authorList>
    </citation>
    <scope>NUCLEOTIDE SEQUENCE [LARGE SCALE GENOMIC DNA]</scope>
    <source>
        <strain evidence="11">Foshan</strain>
    </source>
</reference>
<dbReference type="InterPro" id="IPR018200">
    <property type="entry name" value="USP_CS"/>
</dbReference>
<feature type="region of interest" description="Disordered" evidence="7">
    <location>
        <begin position="535"/>
        <end position="614"/>
    </location>
</feature>
<feature type="region of interest" description="Disordered" evidence="7">
    <location>
        <begin position="466"/>
        <end position="517"/>
    </location>
</feature>
<dbReference type="InterPro" id="IPR038765">
    <property type="entry name" value="Papain-like_cys_pep_sf"/>
</dbReference>
<feature type="compositionally biased region" description="Acidic residues" evidence="7">
    <location>
        <begin position="553"/>
        <end position="570"/>
    </location>
</feature>
<feature type="region of interest" description="Disordered" evidence="7">
    <location>
        <begin position="846"/>
        <end position="905"/>
    </location>
</feature>
<organism evidence="10 11">
    <name type="scientific">Aedes albopictus</name>
    <name type="common">Asian tiger mosquito</name>
    <name type="synonym">Stegomyia albopicta</name>
    <dbReference type="NCBI Taxonomy" id="7160"/>
    <lineage>
        <taxon>Eukaryota</taxon>
        <taxon>Metazoa</taxon>
        <taxon>Ecdysozoa</taxon>
        <taxon>Arthropoda</taxon>
        <taxon>Hexapoda</taxon>
        <taxon>Insecta</taxon>
        <taxon>Pterygota</taxon>
        <taxon>Neoptera</taxon>
        <taxon>Endopterygota</taxon>
        <taxon>Diptera</taxon>
        <taxon>Nematocera</taxon>
        <taxon>Culicoidea</taxon>
        <taxon>Culicidae</taxon>
        <taxon>Culicinae</taxon>
        <taxon>Aedini</taxon>
        <taxon>Aedes</taxon>
        <taxon>Stegomyia</taxon>
    </lineage>
</organism>
<keyword evidence="5" id="KW-0862">Zinc</keyword>
<evidence type="ECO:0000256" key="3">
    <source>
        <dbReference type="ARBA" id="ARBA00022723"/>
    </source>
</evidence>
<dbReference type="PROSITE" id="PS50271">
    <property type="entry name" value="ZF_UBP"/>
    <property type="match status" value="1"/>
</dbReference>
<keyword evidence="11" id="KW-1185">Reference proteome</keyword>
<feature type="domain" description="UBP-type" evidence="9">
    <location>
        <begin position="33"/>
        <end position="165"/>
    </location>
</feature>
<dbReference type="EC" id="3.4.19.12" evidence="2"/>
<keyword evidence="3" id="KW-0479">Metal-binding</keyword>
<evidence type="ECO:0000256" key="1">
    <source>
        <dbReference type="ARBA" id="ARBA00000707"/>
    </source>
</evidence>
<dbReference type="Pfam" id="PF02148">
    <property type="entry name" value="zf-UBP"/>
    <property type="match status" value="1"/>
</dbReference>
<dbReference type="InterPro" id="IPR050185">
    <property type="entry name" value="Ub_carboxyl-term_hydrolase"/>
</dbReference>
<evidence type="ECO:0000256" key="2">
    <source>
        <dbReference type="ARBA" id="ARBA00012759"/>
    </source>
</evidence>
<evidence type="ECO:0000256" key="4">
    <source>
        <dbReference type="ARBA" id="ARBA00022771"/>
    </source>
</evidence>
<evidence type="ECO:0000256" key="5">
    <source>
        <dbReference type="ARBA" id="ARBA00022833"/>
    </source>
</evidence>
<feature type="compositionally biased region" description="Basic and acidic residues" evidence="7">
    <location>
        <begin position="1"/>
        <end position="11"/>
    </location>
</feature>
<feature type="region of interest" description="Disordered" evidence="7">
    <location>
        <begin position="634"/>
        <end position="662"/>
    </location>
</feature>
<dbReference type="Gene3D" id="3.90.70.10">
    <property type="entry name" value="Cysteine proteinases"/>
    <property type="match status" value="2"/>
</dbReference>
<name>A0ABM1Y9R9_AEDAL</name>
<dbReference type="PROSITE" id="PS50235">
    <property type="entry name" value="USP_3"/>
    <property type="match status" value="1"/>
</dbReference>
<comment type="catalytic activity">
    <reaction evidence="1">
        <text>Thiol-dependent hydrolysis of ester, thioester, amide, peptide and isopeptide bonds formed by the C-terminal Gly of ubiquitin (a 76-residue protein attached to proteins as an intracellular targeting signal).</text>
        <dbReference type="EC" id="3.4.19.12"/>
    </reaction>
</comment>
<sequence length="938" mass="102340">MVKKKCSDIRDNGSSTESNDDARLPSHQGGSGEKCTHVKKAIDPPAVKKKLKQDGLKKQCPKCVENKSLPQPELAAAGEGFELEEDIQFSLSLWLCLQCGTQLCGRYLKSHALEHYKVPRSEPHVIAMNTMEFQIWCYQCDTEVNPKSVPKLLDCYEFVKREAEKQVRADPPQIVDIERKIQAGANDLRAVMGNAIPTPVASGSSITSSTMGLASTQNRLNSTVNSSTSSMTTPIYRDLRLDLARNPASAIIDGLPRVRGLSNLGNTCFYNAVLQCLARTPFLLDVLRESANNGEKFQLPGGLLKLTDGTETELMPISGELNAWGNLTESLAATLNELQSGGGVFTPSRLLKQLTAKWPQFAGAEQHDSHELLRHLLESVRSEDLRRYQLIILHSLGYTKSVDPKTVDNVMKEKIKFYGMQASDRILVPEPVFRGRLVSTLNCQDCDHLSSRHECFLDLSLPVSAEKPQPPIRRKGSPEPDFGYGASSSSSVATAKPMSTKERRRVKKANRAAAKKDKNLLNLNATAGVGATAATVVPDNGTDSGAGGAGDSAADDDDGMSDADVEDNLTDDSQPRKLGAVDQNGNQQTAVGPEKADDTPENPNKEGVGDGDGNVVCELGLSAKGLASMVEKMSLNSSGDQQLEEADAKKTKPRRQRTYSHADWGSTLAPRYQCEENECSIQSCLNAFTQAELMTGSNKVCCDACTERINGKDGKSVNTNATKQFLISSPPAVLILHLKRFQVGPRGMLRKITKPVTFPFVLDIAPFCGSKVKTLPNVKHGQKKLLYSLYGIVEHSGTMHGGHYVAYVKVRPQLARDDPRWQFLPKGSKAELDQKDEEAIQHEKELAKEQARNLAAAARDSDDAHSSSSSVTSSSTGTTTSDGDEEGAVGYTPRPEILPDVDPPPGKWYYVSDSHVRETTEDQVLKASAYLLFYERIF</sequence>
<dbReference type="Proteomes" id="UP000069940">
    <property type="component" value="Unassembled WGS sequence"/>
</dbReference>
<feature type="region of interest" description="Disordered" evidence="7">
    <location>
        <begin position="1"/>
        <end position="44"/>
    </location>
</feature>